<dbReference type="SMART" id="SM00066">
    <property type="entry name" value="GAL4"/>
    <property type="match status" value="1"/>
</dbReference>
<dbReference type="PROSITE" id="PS50048">
    <property type="entry name" value="ZN2_CY6_FUNGAL_2"/>
    <property type="match status" value="1"/>
</dbReference>
<dbReference type="AlphaFoldDB" id="A0A8H2WZA1"/>
<feature type="compositionally biased region" description="Polar residues" evidence="3">
    <location>
        <begin position="69"/>
        <end position="79"/>
    </location>
</feature>
<name>A0A8H2WZA1_9AGAM</name>
<sequence>MSPSQVRSRGGCLACKSKHKKCDETKPDCQRCERSGLQCSGYAFVTCDSEGKAVKHLTRPRSKLRTRARQQATPVQTRQRVTEAASTSTAKGAAATVRENAPESSFSFIEHSSEGGYKDLGFDTTNHAFDAARVASHPSFGFTRPETAIEGNRQNKTRHNAPNDQSSYTYPADYLPIPQSGVLYTPVIQTSSHSTTQHSNLVLGQRFTFPRALNSSHPANPGIGPQDPEAMNLESNSLSFILENYVAWIQRTAFDPVKVARKSKDRIVKHFGDSIESRWTIILLSNLIGKLAKSRSMEEINTPTYLPIVSELRKRVCLRITRSKSHSQHGELEIRETVMMLENVVDTTMVFAIAGSADPRLELMREAAPLFHWACPDSPSRQIHLQTLFLQPTGYIRDYVAMDIFWSVLSSRPMIIQYDTTIDPELGLSVMNLSDDTGIQWTRGIPDQVTLVFARINALRGTSIWDLGFFTELETTLRDFVPIATVASEPNLVIGKTAVQECWRQTAYIYLYMGLCGVSADDPRVIQARSNFFTIVNSVKPGRVPDTFIMLCFAIAGVAAHDEVDRGIIRYRMLGVETLSYRRDCALAMLEKLWKMVDTESRPAMWADLKSIY</sequence>
<feature type="compositionally biased region" description="Low complexity" evidence="3">
    <location>
        <begin position="82"/>
        <end position="96"/>
    </location>
</feature>
<gene>
    <name evidence="5" type="ORF">RDB_LOCUS3371</name>
</gene>
<reference evidence="5" key="1">
    <citation type="submission" date="2021-01" db="EMBL/GenBank/DDBJ databases">
        <authorList>
            <person name="Kaushik A."/>
        </authorList>
    </citation>
    <scope>NUCLEOTIDE SEQUENCE</scope>
    <source>
        <strain evidence="5">Type strain: AG8-Rh-89/</strain>
    </source>
</reference>
<accession>A0A8H2WZA1</accession>
<dbReference type="InterPro" id="IPR001138">
    <property type="entry name" value="Zn2Cys6_DnaBD"/>
</dbReference>
<evidence type="ECO:0000259" key="4">
    <source>
        <dbReference type="PROSITE" id="PS50048"/>
    </source>
</evidence>
<proteinExistence type="predicted"/>
<dbReference type="GO" id="GO:0005634">
    <property type="term" value="C:nucleus"/>
    <property type="evidence" value="ECO:0007669"/>
    <property type="project" value="UniProtKB-SubCell"/>
</dbReference>
<dbReference type="InterPro" id="IPR036864">
    <property type="entry name" value="Zn2-C6_fun-type_DNA-bd_sf"/>
</dbReference>
<evidence type="ECO:0000313" key="5">
    <source>
        <dbReference type="EMBL" id="CAE6413799.1"/>
    </source>
</evidence>
<dbReference type="PANTHER" id="PTHR37534">
    <property type="entry name" value="TRANSCRIPTIONAL ACTIVATOR PROTEIN UGA3"/>
    <property type="match status" value="1"/>
</dbReference>
<dbReference type="SUPFAM" id="SSF57701">
    <property type="entry name" value="Zn2/Cys6 DNA-binding domain"/>
    <property type="match status" value="1"/>
</dbReference>
<dbReference type="Pfam" id="PF11951">
    <property type="entry name" value="Fungal_trans_2"/>
    <property type="match status" value="1"/>
</dbReference>
<evidence type="ECO:0000313" key="6">
    <source>
        <dbReference type="Proteomes" id="UP000663850"/>
    </source>
</evidence>
<evidence type="ECO:0000256" key="3">
    <source>
        <dbReference type="SAM" id="MobiDB-lite"/>
    </source>
</evidence>
<dbReference type="EMBL" id="CAJMWZ010000217">
    <property type="protein sequence ID" value="CAE6413799.1"/>
    <property type="molecule type" value="Genomic_DNA"/>
</dbReference>
<dbReference type="Pfam" id="PF00172">
    <property type="entry name" value="Zn_clus"/>
    <property type="match status" value="1"/>
</dbReference>
<dbReference type="PANTHER" id="PTHR37534:SF46">
    <property type="entry name" value="ZN(II)2CYS6 TRANSCRIPTION FACTOR (EUROFUNG)"/>
    <property type="match status" value="1"/>
</dbReference>
<dbReference type="GO" id="GO:0008270">
    <property type="term" value="F:zinc ion binding"/>
    <property type="evidence" value="ECO:0007669"/>
    <property type="project" value="InterPro"/>
</dbReference>
<dbReference type="Proteomes" id="UP000663850">
    <property type="component" value="Unassembled WGS sequence"/>
</dbReference>
<keyword evidence="2" id="KW-0539">Nucleus</keyword>
<comment type="subcellular location">
    <subcellularLocation>
        <location evidence="1">Nucleus</location>
    </subcellularLocation>
</comment>
<dbReference type="CDD" id="cd00067">
    <property type="entry name" value="GAL4"/>
    <property type="match status" value="1"/>
</dbReference>
<evidence type="ECO:0000256" key="1">
    <source>
        <dbReference type="ARBA" id="ARBA00004123"/>
    </source>
</evidence>
<dbReference type="InterPro" id="IPR021858">
    <property type="entry name" value="Fun_TF"/>
</dbReference>
<feature type="region of interest" description="Disordered" evidence="3">
    <location>
        <begin position="68"/>
        <end position="98"/>
    </location>
</feature>
<comment type="caution">
    <text evidence="5">The sequence shown here is derived from an EMBL/GenBank/DDBJ whole genome shotgun (WGS) entry which is preliminary data.</text>
</comment>
<evidence type="ECO:0000256" key="2">
    <source>
        <dbReference type="ARBA" id="ARBA00023242"/>
    </source>
</evidence>
<dbReference type="PROSITE" id="PS00463">
    <property type="entry name" value="ZN2_CY6_FUNGAL_1"/>
    <property type="match status" value="1"/>
</dbReference>
<protein>
    <recommendedName>
        <fullName evidence="4">Zn(2)-C6 fungal-type domain-containing protein</fullName>
    </recommendedName>
</protein>
<dbReference type="GO" id="GO:0000981">
    <property type="term" value="F:DNA-binding transcription factor activity, RNA polymerase II-specific"/>
    <property type="evidence" value="ECO:0007669"/>
    <property type="project" value="InterPro"/>
</dbReference>
<organism evidence="5 6">
    <name type="scientific">Rhizoctonia solani</name>
    <dbReference type="NCBI Taxonomy" id="456999"/>
    <lineage>
        <taxon>Eukaryota</taxon>
        <taxon>Fungi</taxon>
        <taxon>Dikarya</taxon>
        <taxon>Basidiomycota</taxon>
        <taxon>Agaricomycotina</taxon>
        <taxon>Agaricomycetes</taxon>
        <taxon>Cantharellales</taxon>
        <taxon>Ceratobasidiaceae</taxon>
        <taxon>Rhizoctonia</taxon>
    </lineage>
</organism>
<feature type="domain" description="Zn(2)-C6 fungal-type" evidence="4">
    <location>
        <begin position="11"/>
        <end position="40"/>
    </location>
</feature>
<dbReference type="Gene3D" id="4.10.240.10">
    <property type="entry name" value="Zn(2)-C6 fungal-type DNA-binding domain"/>
    <property type="match status" value="1"/>
</dbReference>